<dbReference type="InterPro" id="IPR036864">
    <property type="entry name" value="Zn2-C6_fun-type_DNA-bd_sf"/>
</dbReference>
<accession>A0A2J6R0Z1</accession>
<dbReference type="AlphaFoldDB" id="A0A2J6R0Z1"/>
<feature type="domain" description="Zn(2)-C6 fungal-type" evidence="4">
    <location>
        <begin position="17"/>
        <end position="48"/>
    </location>
</feature>
<evidence type="ECO:0000313" key="6">
    <source>
        <dbReference type="Proteomes" id="UP000235786"/>
    </source>
</evidence>
<dbReference type="Pfam" id="PF04082">
    <property type="entry name" value="Fungal_trans"/>
    <property type="match status" value="1"/>
</dbReference>
<keyword evidence="6" id="KW-1185">Reference proteome</keyword>
<proteinExistence type="predicted"/>
<dbReference type="InterPro" id="IPR001138">
    <property type="entry name" value="Zn2Cys6_DnaBD"/>
</dbReference>
<evidence type="ECO:0000259" key="4">
    <source>
        <dbReference type="PROSITE" id="PS50048"/>
    </source>
</evidence>
<dbReference type="InterPro" id="IPR007219">
    <property type="entry name" value="XnlR_reg_dom"/>
</dbReference>
<dbReference type="SMART" id="SM00066">
    <property type="entry name" value="GAL4"/>
    <property type="match status" value="1"/>
</dbReference>
<protein>
    <recommendedName>
        <fullName evidence="4">Zn(2)-C6 fungal-type domain-containing protein</fullName>
    </recommendedName>
</protein>
<dbReference type="GO" id="GO:0003677">
    <property type="term" value="F:DNA binding"/>
    <property type="evidence" value="ECO:0007669"/>
    <property type="project" value="InterPro"/>
</dbReference>
<dbReference type="Pfam" id="PF00172">
    <property type="entry name" value="Zn_clus"/>
    <property type="match status" value="1"/>
</dbReference>
<evidence type="ECO:0000256" key="1">
    <source>
        <dbReference type="ARBA" id="ARBA00004123"/>
    </source>
</evidence>
<gene>
    <name evidence="5" type="ORF">L207DRAFT_519005</name>
</gene>
<evidence type="ECO:0000313" key="5">
    <source>
        <dbReference type="EMBL" id="PMD32186.1"/>
    </source>
</evidence>
<dbReference type="CDD" id="cd12148">
    <property type="entry name" value="fungal_TF_MHR"/>
    <property type="match status" value="1"/>
</dbReference>
<dbReference type="Proteomes" id="UP000235786">
    <property type="component" value="Unassembled WGS sequence"/>
</dbReference>
<keyword evidence="2" id="KW-0479">Metal-binding</keyword>
<reference evidence="5 6" key="1">
    <citation type="submission" date="2016-04" db="EMBL/GenBank/DDBJ databases">
        <title>A degradative enzymes factory behind the ericoid mycorrhizal symbiosis.</title>
        <authorList>
            <consortium name="DOE Joint Genome Institute"/>
            <person name="Martino E."/>
            <person name="Morin E."/>
            <person name="Grelet G."/>
            <person name="Kuo A."/>
            <person name="Kohler A."/>
            <person name="Daghino S."/>
            <person name="Barry K."/>
            <person name="Choi C."/>
            <person name="Cichocki N."/>
            <person name="Clum A."/>
            <person name="Copeland A."/>
            <person name="Hainaut M."/>
            <person name="Haridas S."/>
            <person name="Labutti K."/>
            <person name="Lindquist E."/>
            <person name="Lipzen A."/>
            <person name="Khouja H.-R."/>
            <person name="Murat C."/>
            <person name="Ohm R."/>
            <person name="Olson A."/>
            <person name="Spatafora J."/>
            <person name="Veneault-Fourrey C."/>
            <person name="Henrissat B."/>
            <person name="Grigoriev I."/>
            <person name="Martin F."/>
            <person name="Perotto S."/>
        </authorList>
    </citation>
    <scope>NUCLEOTIDE SEQUENCE [LARGE SCALE GENOMIC DNA]</scope>
    <source>
        <strain evidence="5 6">F</strain>
    </source>
</reference>
<sequence>MEHTQQRKITRNREFRACTSCRKSKLKCDRQLPCSACTRKNEGESCFYERKLDGSENERVRRLQAESKLEHLEQLVHQLSQPPQAFTSPDDPGSIANRPAGLHQISLDAIKNGATHWSAMLEDIEDLRATMNARDDIDGWDFDFDNNEDDGMTLLFGAGNPLPLQQILYQFLPPRNEADRLVAAYFRAKAVAAPFIHSGQFSRLYRSFWNDTTAASPLLTSIMFSIFDIASRTISTNYSVVGEHGSIRFSAAAAHCLAAGQYYKPQKLSVEALLLYAQARCIRSVDISPDMAILFGTLVRLATVMGYHRDAGSREDVSAFDAEMRRRTWSLCMQLDLLVSFQLGLPSNVQFPTWDTKPPTNLLDADFDEDTIRLPSARPFTEHTEVVFYIMKHKLMAIFEKILRHTLSPLGQSISDLDLIDAELRTTYRDLPVIFHPQFMADSIVDSPSLTVTRLCVNALYQKSLCVLHRRSVMDGRSESIQSCYDASTDLVRRFIDMYQEFEPGGQLETERWFRGSITWHDFLLGCMALCLTICSTKQHKDGYSSLSIVDVTVSLDLLSSAKELIEQHRTSRDSRKVQRLIEAIHSSFETRDIGSTTITQKSPNNGQDLEGNLQLTAQENNDWPWDDTTMIGMEDPAWAYMEQFLNLADGTGVEGYAHH</sequence>
<dbReference type="CDD" id="cd00067">
    <property type="entry name" value="GAL4"/>
    <property type="match status" value="1"/>
</dbReference>
<dbReference type="InterPro" id="IPR050613">
    <property type="entry name" value="Sec_Metabolite_Reg"/>
</dbReference>
<comment type="subcellular location">
    <subcellularLocation>
        <location evidence="1">Nucleus</location>
    </subcellularLocation>
</comment>
<dbReference type="PROSITE" id="PS00463">
    <property type="entry name" value="ZN2_CY6_FUNGAL_1"/>
    <property type="match status" value="1"/>
</dbReference>
<dbReference type="Gene3D" id="4.10.240.10">
    <property type="entry name" value="Zn(2)-C6 fungal-type DNA-binding domain"/>
    <property type="match status" value="1"/>
</dbReference>
<keyword evidence="3" id="KW-0539">Nucleus</keyword>
<dbReference type="OrthoDB" id="4934715at2759"/>
<evidence type="ECO:0000256" key="2">
    <source>
        <dbReference type="ARBA" id="ARBA00022723"/>
    </source>
</evidence>
<name>A0A2J6R0Z1_HYAVF</name>
<dbReference type="SMART" id="SM00906">
    <property type="entry name" value="Fungal_trans"/>
    <property type="match status" value="1"/>
</dbReference>
<dbReference type="GO" id="GO:0006351">
    <property type="term" value="P:DNA-templated transcription"/>
    <property type="evidence" value="ECO:0007669"/>
    <property type="project" value="InterPro"/>
</dbReference>
<organism evidence="5 6">
    <name type="scientific">Hyaloscypha variabilis (strain UAMH 11265 / GT02V1 / F)</name>
    <name type="common">Meliniomyces variabilis</name>
    <dbReference type="NCBI Taxonomy" id="1149755"/>
    <lineage>
        <taxon>Eukaryota</taxon>
        <taxon>Fungi</taxon>
        <taxon>Dikarya</taxon>
        <taxon>Ascomycota</taxon>
        <taxon>Pezizomycotina</taxon>
        <taxon>Leotiomycetes</taxon>
        <taxon>Helotiales</taxon>
        <taxon>Hyaloscyphaceae</taxon>
        <taxon>Hyaloscypha</taxon>
        <taxon>Hyaloscypha variabilis</taxon>
    </lineage>
</organism>
<dbReference type="PROSITE" id="PS50048">
    <property type="entry name" value="ZN2_CY6_FUNGAL_2"/>
    <property type="match status" value="1"/>
</dbReference>
<dbReference type="GO" id="GO:0008270">
    <property type="term" value="F:zinc ion binding"/>
    <property type="evidence" value="ECO:0007669"/>
    <property type="project" value="InterPro"/>
</dbReference>
<dbReference type="EMBL" id="KZ613960">
    <property type="protein sequence ID" value="PMD32186.1"/>
    <property type="molecule type" value="Genomic_DNA"/>
</dbReference>
<dbReference type="SUPFAM" id="SSF57701">
    <property type="entry name" value="Zn2/Cys6 DNA-binding domain"/>
    <property type="match status" value="1"/>
</dbReference>
<dbReference type="PANTHER" id="PTHR31001">
    <property type="entry name" value="UNCHARACTERIZED TRANSCRIPTIONAL REGULATORY PROTEIN"/>
    <property type="match status" value="1"/>
</dbReference>
<dbReference type="PANTHER" id="PTHR31001:SF49">
    <property type="entry name" value="ZN(II)2CYS6 TRANSCRIPTION FACTOR (EUROFUNG)"/>
    <property type="match status" value="1"/>
</dbReference>
<dbReference type="GO" id="GO:0005634">
    <property type="term" value="C:nucleus"/>
    <property type="evidence" value="ECO:0007669"/>
    <property type="project" value="UniProtKB-SubCell"/>
</dbReference>
<dbReference type="STRING" id="1149755.A0A2J6R0Z1"/>
<dbReference type="GO" id="GO:0000981">
    <property type="term" value="F:DNA-binding transcription factor activity, RNA polymerase II-specific"/>
    <property type="evidence" value="ECO:0007669"/>
    <property type="project" value="InterPro"/>
</dbReference>
<evidence type="ECO:0000256" key="3">
    <source>
        <dbReference type="ARBA" id="ARBA00023242"/>
    </source>
</evidence>